<feature type="coiled-coil region" evidence="1">
    <location>
        <begin position="331"/>
        <end position="404"/>
    </location>
</feature>
<dbReference type="InterPro" id="IPR046866">
    <property type="entry name" value="FapA_N"/>
</dbReference>
<feature type="domain" description="Cyclic nucleotide-binding" evidence="2">
    <location>
        <begin position="162"/>
        <end position="228"/>
    </location>
</feature>
<reference evidence="3" key="2">
    <citation type="submission" date="2020-09" db="EMBL/GenBank/DDBJ databases">
        <authorList>
            <person name="Sun Q."/>
            <person name="Zhou Y."/>
        </authorList>
    </citation>
    <scope>NUCLEOTIDE SEQUENCE</scope>
    <source>
        <strain evidence="3">CGMCC 1.12754</strain>
    </source>
</reference>
<dbReference type="Proteomes" id="UP000622860">
    <property type="component" value="Unassembled WGS sequence"/>
</dbReference>
<keyword evidence="1" id="KW-0175">Coiled coil</keyword>
<comment type="caution">
    <text evidence="3">The sequence shown here is derived from an EMBL/GenBank/DDBJ whole genome shotgun (WGS) entry which is preliminary data.</text>
</comment>
<name>A0A917M078_9BACI</name>
<dbReference type="Pfam" id="PF03961">
    <property type="entry name" value="FapA"/>
    <property type="match status" value="1"/>
</dbReference>
<dbReference type="Pfam" id="PF20250">
    <property type="entry name" value="FapA_N"/>
    <property type="match status" value="1"/>
</dbReference>
<dbReference type="RefSeq" id="WP_188454364.1">
    <property type="nucleotide sequence ID" value="NZ_BMFR01000003.1"/>
</dbReference>
<proteinExistence type="predicted"/>
<reference evidence="3" key="1">
    <citation type="journal article" date="2014" name="Int. J. Syst. Evol. Microbiol.">
        <title>Complete genome sequence of Corynebacterium casei LMG S-19264T (=DSM 44701T), isolated from a smear-ripened cheese.</title>
        <authorList>
            <consortium name="US DOE Joint Genome Institute (JGI-PGF)"/>
            <person name="Walter F."/>
            <person name="Albersmeier A."/>
            <person name="Kalinowski J."/>
            <person name="Ruckert C."/>
        </authorList>
    </citation>
    <scope>NUCLEOTIDE SEQUENCE</scope>
    <source>
        <strain evidence="3">CGMCC 1.12754</strain>
    </source>
</reference>
<evidence type="ECO:0000259" key="2">
    <source>
        <dbReference type="PROSITE" id="PS50042"/>
    </source>
</evidence>
<evidence type="ECO:0000256" key="1">
    <source>
        <dbReference type="SAM" id="Coils"/>
    </source>
</evidence>
<organism evidence="3 4">
    <name type="scientific">Virgibacillus oceani</name>
    <dbReference type="NCBI Taxonomy" id="1479511"/>
    <lineage>
        <taxon>Bacteria</taxon>
        <taxon>Bacillati</taxon>
        <taxon>Bacillota</taxon>
        <taxon>Bacilli</taxon>
        <taxon>Bacillales</taxon>
        <taxon>Bacillaceae</taxon>
        <taxon>Virgibacillus</taxon>
    </lineage>
</organism>
<dbReference type="PANTHER" id="PTHR38032">
    <property type="entry name" value="POLYMERASE-RELATED"/>
    <property type="match status" value="1"/>
</dbReference>
<dbReference type="AlphaFoldDB" id="A0A917M078"/>
<dbReference type="InterPro" id="IPR046865">
    <property type="entry name" value="FapA_b_solenoid"/>
</dbReference>
<keyword evidence="4" id="KW-1185">Reference proteome</keyword>
<protein>
    <recommendedName>
        <fullName evidence="2">Cyclic nucleotide-binding domain-containing protein</fullName>
    </recommendedName>
</protein>
<evidence type="ECO:0000313" key="4">
    <source>
        <dbReference type="Proteomes" id="UP000622860"/>
    </source>
</evidence>
<accession>A0A917M078</accession>
<evidence type="ECO:0000313" key="3">
    <source>
        <dbReference type="EMBL" id="GGG68845.1"/>
    </source>
</evidence>
<dbReference type="InterPro" id="IPR000595">
    <property type="entry name" value="cNMP-bd_dom"/>
</dbReference>
<dbReference type="EMBL" id="BMFR01000003">
    <property type="protein sequence ID" value="GGG68845.1"/>
    <property type="molecule type" value="Genomic_DNA"/>
</dbReference>
<dbReference type="InterPro" id="IPR005646">
    <property type="entry name" value="FapA"/>
</dbReference>
<gene>
    <name evidence="3" type="ORF">GCM10011398_10970</name>
</gene>
<sequence>MGRIQDYFYIQTSHDHMTVSIHCSDQYEEMDMVIDEQTIIQYLKENNILFGIDRESIKQVIAADSKSDFPLIVAQGIHAEHGIDGYITYELNFNPEIPKTPDWNFRDVMRIPTVRTGQKLATVTMPGAGENGTDVYGNTVQALPGKPIQTKAGKNVVYHKDGQSFYAASEGQVSVNERFIEIHKVFEVNESLSMKNGNLDFVGSIIIHGDVPTGYTVKAEGDVKVFGMVEAATIIAGGSIFISEGLAGMQKGYIKAGDNIHIGNINQGSVYAGNDLFVESSILHSECTAKNNVYCQKGNIIGGVLSAGVSIEAKDIGNRMSTQTEIVFGVNKIIDKKEKRLTAEKKELEDTLAKLAVIGKKLEAESEQADSKLRITLLRQRNSYKKTADQLANIEGLLEQLNSHLGSEQKAKLIANGHLYPNVMVAFGKYKRRIDTMYKSVQMNLVQNEITIQTL</sequence>
<dbReference type="PANTHER" id="PTHR38032:SF1">
    <property type="entry name" value="RNA-BINDING PROTEIN KHPB N-TERMINAL DOMAIN-CONTAINING PROTEIN"/>
    <property type="match status" value="1"/>
</dbReference>
<dbReference type="PROSITE" id="PS50042">
    <property type="entry name" value="CNMP_BINDING_3"/>
    <property type="match status" value="1"/>
</dbReference>